<dbReference type="InterPro" id="IPR032466">
    <property type="entry name" value="Metal_Hydrolase"/>
</dbReference>
<keyword evidence="1" id="KW-0479">Metal-binding</keyword>
<feature type="binding site" evidence="1">
    <location>
        <position position="173"/>
    </location>
    <ligand>
        <name>a divalent metal cation</name>
        <dbReference type="ChEBI" id="CHEBI:60240"/>
        <label>1</label>
    </ligand>
</feature>
<dbReference type="EC" id="3.1.21.-" evidence="2"/>
<sequence>MAVSSCHSKEDFDFLTGESLASFGIHPQAVNSSYMEKDFSSDLAYLESLLESKKIVAIGECGFDFFTPDFKSTAREQEIAFESQLDLAQKYKLPLVLHLRKSIEKIFTYSRELKKVPAVIFHSFPGTLREAESLKNHGLNAFFSFGKPLLNGKKSAIDCVKNLPVENLLFETDAPYQTLKDEEFTSPQEIERVYRAASEIRGISMEELAAVIEENFTRAFQSYFA</sequence>
<evidence type="ECO:0000313" key="2">
    <source>
        <dbReference type="EMBL" id="MBB5225317.1"/>
    </source>
</evidence>
<dbReference type="PANTHER" id="PTHR46124:SF2">
    <property type="entry name" value="D-AMINOACYL-TRNA DEACYLASE"/>
    <property type="match status" value="1"/>
</dbReference>
<dbReference type="RefSeq" id="WP_184657484.1">
    <property type="nucleotide sequence ID" value="NZ_JACHFQ010000002.1"/>
</dbReference>
<dbReference type="InterPro" id="IPR001130">
    <property type="entry name" value="TatD-like"/>
</dbReference>
<keyword evidence="3" id="KW-1185">Reference proteome</keyword>
<proteinExistence type="predicted"/>
<reference evidence="2 3" key="1">
    <citation type="submission" date="2020-08" db="EMBL/GenBank/DDBJ databases">
        <title>Genomic Encyclopedia of Type Strains, Phase IV (KMG-IV): sequencing the most valuable type-strain genomes for metagenomic binning, comparative biology and taxonomic classification.</title>
        <authorList>
            <person name="Goeker M."/>
        </authorList>
    </citation>
    <scope>NUCLEOTIDE SEQUENCE [LARGE SCALE GENOMIC DNA]</scope>
    <source>
        <strain evidence="2 3">DSM 103462</strain>
    </source>
</reference>
<keyword evidence="2" id="KW-0378">Hydrolase</keyword>
<dbReference type="GO" id="GO:0046872">
    <property type="term" value="F:metal ion binding"/>
    <property type="evidence" value="ECO:0007669"/>
    <property type="project" value="UniProtKB-KW"/>
</dbReference>
<evidence type="ECO:0000256" key="1">
    <source>
        <dbReference type="PIRSR" id="PIRSR005902-1"/>
    </source>
</evidence>
<accession>A0A7W8LLB3</accession>
<dbReference type="Proteomes" id="UP000518887">
    <property type="component" value="Unassembled WGS sequence"/>
</dbReference>
<comment type="caution">
    <text evidence="2">The sequence shown here is derived from an EMBL/GenBank/DDBJ whole genome shotgun (WGS) entry which is preliminary data.</text>
</comment>
<dbReference type="GO" id="GO:0016788">
    <property type="term" value="F:hydrolase activity, acting on ester bonds"/>
    <property type="evidence" value="ECO:0007669"/>
    <property type="project" value="InterPro"/>
</dbReference>
<dbReference type="Pfam" id="PF01026">
    <property type="entry name" value="TatD_DNase"/>
    <property type="match status" value="1"/>
</dbReference>
<feature type="binding site" evidence="1">
    <location>
        <position position="98"/>
    </location>
    <ligand>
        <name>a divalent metal cation</name>
        <dbReference type="ChEBI" id="CHEBI:60240"/>
        <label>2</label>
    </ligand>
</feature>
<feature type="binding site" evidence="1">
    <location>
        <position position="122"/>
    </location>
    <ligand>
        <name>a divalent metal cation</name>
        <dbReference type="ChEBI" id="CHEBI:60240"/>
        <label>2</label>
    </ligand>
</feature>
<feature type="binding site" evidence="1">
    <location>
        <position position="60"/>
    </location>
    <ligand>
        <name>a divalent metal cation</name>
        <dbReference type="ChEBI" id="CHEBI:60240"/>
        <label>1</label>
    </ligand>
</feature>
<dbReference type="AlphaFoldDB" id="A0A7W8LLB3"/>
<evidence type="ECO:0000313" key="3">
    <source>
        <dbReference type="Proteomes" id="UP000518887"/>
    </source>
</evidence>
<dbReference type="Gene3D" id="3.20.20.140">
    <property type="entry name" value="Metal-dependent hydrolases"/>
    <property type="match status" value="1"/>
</dbReference>
<protein>
    <submittedName>
        <fullName evidence="2">TatD DNase family protein</fullName>
        <ecNumber evidence="2">3.1.21.-</ecNumber>
    </submittedName>
</protein>
<name>A0A7W8LLB3_9SPIR</name>
<gene>
    <name evidence="2" type="ORF">HNP76_000661</name>
</gene>
<dbReference type="SUPFAM" id="SSF51556">
    <property type="entry name" value="Metallo-dependent hydrolases"/>
    <property type="match status" value="1"/>
</dbReference>
<dbReference type="PANTHER" id="PTHR46124">
    <property type="entry name" value="D-AMINOACYL-TRNA DEACYLASE"/>
    <property type="match status" value="1"/>
</dbReference>
<dbReference type="PIRSF" id="PIRSF005902">
    <property type="entry name" value="DNase_TatD"/>
    <property type="match status" value="1"/>
</dbReference>
<dbReference type="CDD" id="cd01310">
    <property type="entry name" value="TatD_DNAse"/>
    <property type="match status" value="1"/>
</dbReference>
<organism evidence="2 3">
    <name type="scientific">Treponema ruminis</name>
    <dbReference type="NCBI Taxonomy" id="744515"/>
    <lineage>
        <taxon>Bacteria</taxon>
        <taxon>Pseudomonadati</taxon>
        <taxon>Spirochaetota</taxon>
        <taxon>Spirochaetia</taxon>
        <taxon>Spirochaetales</taxon>
        <taxon>Treponemataceae</taxon>
        <taxon>Treponema</taxon>
    </lineage>
</organism>
<dbReference type="EMBL" id="JACHFQ010000002">
    <property type="protein sequence ID" value="MBB5225317.1"/>
    <property type="molecule type" value="Genomic_DNA"/>
</dbReference>